<evidence type="ECO:0000256" key="14">
    <source>
        <dbReference type="ARBA" id="ARBA00023136"/>
    </source>
</evidence>
<dbReference type="InterPro" id="IPR011009">
    <property type="entry name" value="Kinase-like_dom_sf"/>
</dbReference>
<keyword evidence="14 23" id="KW-0472">Membrane</keyword>
<dbReference type="PANTHER" id="PTHR24416:SF525">
    <property type="entry name" value="INSULIN-LIKE RECEPTOR"/>
    <property type="match status" value="1"/>
</dbReference>
<dbReference type="Proteomes" id="UP000663828">
    <property type="component" value="Unassembled WGS sequence"/>
</dbReference>
<dbReference type="Pfam" id="PF00757">
    <property type="entry name" value="Furin-like"/>
    <property type="match status" value="1"/>
</dbReference>
<dbReference type="Gene3D" id="3.30.200.20">
    <property type="entry name" value="Phosphorylase Kinase, domain 1"/>
    <property type="match status" value="1"/>
</dbReference>
<feature type="region of interest" description="Disordered" evidence="22">
    <location>
        <begin position="1322"/>
        <end position="1351"/>
    </location>
</feature>
<organism evidence="27 28">
    <name type="scientific">Adineta ricciae</name>
    <name type="common">Rotifer</name>
    <dbReference type="NCBI Taxonomy" id="249248"/>
    <lineage>
        <taxon>Eukaryota</taxon>
        <taxon>Metazoa</taxon>
        <taxon>Spiralia</taxon>
        <taxon>Gnathifera</taxon>
        <taxon>Rotifera</taxon>
        <taxon>Eurotatoria</taxon>
        <taxon>Bdelloidea</taxon>
        <taxon>Adinetida</taxon>
        <taxon>Adinetidae</taxon>
        <taxon>Adineta</taxon>
    </lineage>
</organism>
<dbReference type="SMART" id="SM00060">
    <property type="entry name" value="FN3"/>
    <property type="match status" value="2"/>
</dbReference>
<dbReference type="InterPro" id="IPR003961">
    <property type="entry name" value="FN3_dom"/>
</dbReference>
<evidence type="ECO:0000256" key="22">
    <source>
        <dbReference type="SAM" id="MobiDB-lite"/>
    </source>
</evidence>
<keyword evidence="3 21" id="KW-0597">Phosphoprotein</keyword>
<gene>
    <name evidence="27" type="ORF">XAT740_LOCUS14574</name>
</gene>
<keyword evidence="9" id="KW-0677">Repeat</keyword>
<dbReference type="InterPro" id="IPR020635">
    <property type="entry name" value="Tyr_kinase_cat_dom"/>
</dbReference>
<proteinExistence type="inferred from homology"/>
<dbReference type="InterPro" id="IPR000719">
    <property type="entry name" value="Prot_kinase_dom"/>
</dbReference>
<evidence type="ECO:0000256" key="17">
    <source>
        <dbReference type="ARBA" id="ARBA00023180"/>
    </source>
</evidence>
<dbReference type="GO" id="GO:0005524">
    <property type="term" value="F:ATP binding"/>
    <property type="evidence" value="ECO:0007669"/>
    <property type="project" value="UniProtKB-UniRule"/>
</dbReference>
<dbReference type="InterPro" id="IPR008266">
    <property type="entry name" value="Tyr_kinase_AS"/>
</dbReference>
<evidence type="ECO:0000256" key="5">
    <source>
        <dbReference type="ARBA" id="ARBA00022685"/>
    </source>
</evidence>
<dbReference type="PROSITE" id="PS50853">
    <property type="entry name" value="FN3"/>
    <property type="match status" value="1"/>
</dbReference>
<keyword evidence="12 20" id="KW-0067">ATP-binding</keyword>
<keyword evidence="10 20" id="KW-0547">Nucleotide-binding</keyword>
<evidence type="ECO:0000259" key="26">
    <source>
        <dbReference type="PROSITE" id="PS50853"/>
    </source>
</evidence>
<keyword evidence="8 24" id="KW-0732">Signal</keyword>
<dbReference type="GO" id="GO:0043560">
    <property type="term" value="F:insulin receptor substrate binding"/>
    <property type="evidence" value="ECO:0007669"/>
    <property type="project" value="TreeGrafter"/>
</dbReference>
<keyword evidence="7" id="KW-0479">Metal-binding</keyword>
<dbReference type="InterPro" id="IPR017441">
    <property type="entry name" value="Protein_kinase_ATP_BS"/>
</dbReference>
<dbReference type="InterPro" id="IPR006211">
    <property type="entry name" value="Furin-like_Cys-rich_dom"/>
</dbReference>
<dbReference type="PROSITE" id="PS00109">
    <property type="entry name" value="PROTEIN_KINASE_TYR"/>
    <property type="match status" value="1"/>
</dbReference>
<keyword evidence="16 21" id="KW-0675">Receptor</keyword>
<dbReference type="InterPro" id="IPR050122">
    <property type="entry name" value="RTK"/>
</dbReference>
<keyword evidence="4" id="KW-0808">Transferase</keyword>
<evidence type="ECO:0000256" key="6">
    <source>
        <dbReference type="ARBA" id="ARBA00022692"/>
    </source>
</evidence>
<dbReference type="GO" id="GO:0042593">
    <property type="term" value="P:glucose homeostasis"/>
    <property type="evidence" value="ECO:0007669"/>
    <property type="project" value="TreeGrafter"/>
</dbReference>
<evidence type="ECO:0000313" key="28">
    <source>
        <dbReference type="Proteomes" id="UP000663828"/>
    </source>
</evidence>
<keyword evidence="15" id="KW-0829">Tyrosine-protein kinase</keyword>
<evidence type="ECO:0000256" key="3">
    <source>
        <dbReference type="ARBA" id="ARBA00022553"/>
    </source>
</evidence>
<dbReference type="SUPFAM" id="SSF49265">
    <property type="entry name" value="Fibronectin type III"/>
    <property type="match status" value="2"/>
</dbReference>
<feature type="binding site" evidence="20">
    <location>
        <position position="1075"/>
    </location>
    <ligand>
        <name>ATP</name>
        <dbReference type="ChEBI" id="CHEBI:30616"/>
    </ligand>
</feature>
<evidence type="ECO:0000256" key="10">
    <source>
        <dbReference type="ARBA" id="ARBA00022741"/>
    </source>
</evidence>
<dbReference type="InterPro" id="IPR036116">
    <property type="entry name" value="FN3_sf"/>
</dbReference>
<feature type="chain" id="PRO_5033021663" description="Tyrosine-protein kinase receptor" evidence="24">
    <location>
        <begin position="23"/>
        <end position="1351"/>
    </location>
</feature>
<evidence type="ECO:0000259" key="25">
    <source>
        <dbReference type="PROSITE" id="PS50011"/>
    </source>
</evidence>
<dbReference type="SUPFAM" id="SSF56112">
    <property type="entry name" value="Protein kinase-like (PK-like)"/>
    <property type="match status" value="1"/>
</dbReference>
<dbReference type="SMART" id="SM00219">
    <property type="entry name" value="TyrKc"/>
    <property type="match status" value="1"/>
</dbReference>
<feature type="region of interest" description="Disordered" evidence="22">
    <location>
        <begin position="689"/>
        <end position="719"/>
    </location>
</feature>
<feature type="signal peptide" evidence="24">
    <location>
        <begin position="1"/>
        <end position="22"/>
    </location>
</feature>
<feature type="transmembrane region" description="Helical" evidence="23">
    <location>
        <begin position="986"/>
        <end position="1011"/>
    </location>
</feature>
<dbReference type="InterPro" id="IPR036941">
    <property type="entry name" value="Rcpt_L-dom_sf"/>
</dbReference>
<dbReference type="GO" id="GO:0005009">
    <property type="term" value="F:insulin receptor activity"/>
    <property type="evidence" value="ECO:0007669"/>
    <property type="project" value="TreeGrafter"/>
</dbReference>
<dbReference type="CDD" id="cd00063">
    <property type="entry name" value="FN3"/>
    <property type="match status" value="2"/>
</dbReference>
<evidence type="ECO:0000256" key="23">
    <source>
        <dbReference type="SAM" id="Phobius"/>
    </source>
</evidence>
<evidence type="ECO:0000256" key="9">
    <source>
        <dbReference type="ARBA" id="ARBA00022737"/>
    </source>
</evidence>
<dbReference type="InterPro" id="IPR002011">
    <property type="entry name" value="Tyr_kinase_rcpt_2_CS"/>
</dbReference>
<sequence>MNKGESYVIAVLLFLHILWIQAEKNATIETVAIAKPHPKVCGDVRITLFELRRGLDTQALSACEIILGSMTYAPMHSLTNANTTTAITQIRFPYLREVYGYILLGYSSMRSFSTMFPRLSIIHGRELYHSYSLIIMDNFLLDDLGLISLISVRRGSIILARNAQLCYTTSIRWNDIMESKASQVISRQNRDNCAFCPTCPSACWSPSRCQQRCPIQCKGNCFSEATCCPAECVGGCYYGNTTNTTSLVCNACRSMRIYATGKCVQQCPSNMLKTGGSLCITRQECISFFMGSGFILDEVNECVYACPSGFKHETGSRCVRCISSPENGYCNGACKEKHLRSIADFQSLKYCSRVHTLNIYNIATVDARGNHFNEAFTAFDGLEQIDHEFTIHNVKVFSTLNMFSRLQRIGITANATITIEENEFLTELWPISQPPPIIQGSINIVRNARLCLKHITDFVELATSRDKELQVSQDTYNGYANGYLASCESNSLRISVDKIRSLTARVMVSVPKELFFRSSGKAEHLRRPFLSVYYKPTKTKNETHFDATQSHKWFRLVEKVSHNLASTGGTLPLYADLPSLNGDEWYAVYASITSNVNTIGLFSPIIYFPTLPRQPEPVVNLRGESLLQSAIELTWQPPSKSHGVISTYLVYYAPIEDRLPVDNWKLLCLMKDRWLSEVTVGRNELNITQSTRCPRPKSRQNSIISNSDDENEEDATGNQDIDQVVTDLSILEYELINSVSQRKEALFIRPELKDTIINDLDIYFEDKSSALREQSKSDSREKPVVEHKPYINNYNRSVSTTRTIINGLKEAQLYMFQVYACHDLSNQSLSDACSLNGITLTVRTKPGDPSRDIVRNVKLTTLPEDPNRLSSNTKSFNYQISWSKPLKPNGLIYFYVVSVGQDSTNGPKEDRCVGHNTNSINITLLPRTAYRLRIITYTIARIDNEYKDRQLINDEQYSENSTSLYFQLRFITEDLPSNMLSRQNRMILIVLVTGSILLLLIIIIGAPFYYYKYGRGDNKASISKNPNYELYTPDQWEIDKDSVTLDKLIGQGHFGQVYQGILRLQNGTVTPCAVKLRTTHPTDLLQEASIMKQFQCYHVIQLYGICSRIRPPYVVMELMENGDLKNYLYRHRPNEANPNSSTLSESAMIQLALDVADGMYYLSDQKFVHRDLAARNCLVNGNHTCKVGDFGLTRDIYETDYYRRGGRSFLPIRWMAPESLRDGRFDTVSDVWSFGVLLWEIATLAEQPYQGYGNEEVVHYVRYGNITLERPLNCPEILHKLMRACWTFSPGDRISFRSIADELVAYENEDFHLNAYYHTQSNSNPQHVLNETNHNDEEDLLLVDDDDGGHH</sequence>
<dbReference type="InterPro" id="IPR001245">
    <property type="entry name" value="Ser-Thr/Tyr_kinase_cat_dom"/>
</dbReference>
<evidence type="ECO:0000256" key="7">
    <source>
        <dbReference type="ARBA" id="ARBA00022723"/>
    </source>
</evidence>
<dbReference type="EMBL" id="CAJNOR010000878">
    <property type="protein sequence ID" value="CAF1027588.1"/>
    <property type="molecule type" value="Genomic_DNA"/>
</dbReference>
<evidence type="ECO:0000256" key="8">
    <source>
        <dbReference type="ARBA" id="ARBA00022729"/>
    </source>
</evidence>
<dbReference type="GO" id="GO:0005899">
    <property type="term" value="C:insulin receptor complex"/>
    <property type="evidence" value="ECO:0007669"/>
    <property type="project" value="TreeGrafter"/>
</dbReference>
<reference evidence="27" key="1">
    <citation type="submission" date="2021-02" db="EMBL/GenBank/DDBJ databases">
        <authorList>
            <person name="Nowell W R."/>
        </authorList>
    </citation>
    <scope>NUCLEOTIDE SEQUENCE</scope>
</reference>
<dbReference type="Gene3D" id="3.80.20.20">
    <property type="entry name" value="Receptor L-domain"/>
    <property type="match status" value="2"/>
</dbReference>
<dbReference type="GO" id="GO:0051897">
    <property type="term" value="P:positive regulation of phosphatidylinositol 3-kinase/protein kinase B signal transduction"/>
    <property type="evidence" value="ECO:0007669"/>
    <property type="project" value="TreeGrafter"/>
</dbReference>
<comment type="cofactor">
    <cofactor evidence="1">
        <name>Mn(2+)</name>
        <dbReference type="ChEBI" id="CHEBI:29035"/>
    </cofactor>
</comment>
<feature type="compositionally biased region" description="Acidic residues" evidence="22">
    <location>
        <begin position="1336"/>
        <end position="1351"/>
    </location>
</feature>
<evidence type="ECO:0000256" key="15">
    <source>
        <dbReference type="ARBA" id="ARBA00023137"/>
    </source>
</evidence>
<evidence type="ECO:0000256" key="4">
    <source>
        <dbReference type="ARBA" id="ARBA00022679"/>
    </source>
</evidence>
<accession>A0A814IQX0</accession>
<evidence type="ECO:0000256" key="24">
    <source>
        <dbReference type="SAM" id="SignalP"/>
    </source>
</evidence>
<keyword evidence="6 21" id="KW-0812">Transmembrane</keyword>
<dbReference type="Gene3D" id="1.10.510.10">
    <property type="entry name" value="Transferase(Phosphotransferase) domain 1"/>
    <property type="match status" value="1"/>
</dbReference>
<evidence type="ECO:0000256" key="16">
    <source>
        <dbReference type="ARBA" id="ARBA00023170"/>
    </source>
</evidence>
<feature type="domain" description="Protein kinase" evidence="25">
    <location>
        <begin position="1043"/>
        <end position="1304"/>
    </location>
</feature>
<evidence type="ECO:0000256" key="2">
    <source>
        <dbReference type="ARBA" id="ARBA00004479"/>
    </source>
</evidence>
<comment type="similarity">
    <text evidence="21">Belongs to the protein kinase superfamily. Tyr protein kinase family. Insulin receptor subfamily.</text>
</comment>
<dbReference type="PROSITE" id="PS00239">
    <property type="entry name" value="RECEPTOR_TYR_KIN_II"/>
    <property type="match status" value="1"/>
</dbReference>
<protein>
    <recommendedName>
        <fullName evidence="21">Tyrosine-protein kinase receptor</fullName>
        <ecNumber evidence="21">2.7.10.1</ecNumber>
    </recommendedName>
</protein>
<keyword evidence="18" id="KW-0464">Manganese</keyword>
<dbReference type="PROSITE" id="PS00107">
    <property type="entry name" value="PROTEIN_KINASE_ATP"/>
    <property type="match status" value="1"/>
</dbReference>
<evidence type="ECO:0000256" key="19">
    <source>
        <dbReference type="ARBA" id="ARBA00051243"/>
    </source>
</evidence>
<keyword evidence="11" id="KW-0418">Kinase</keyword>
<evidence type="ECO:0000256" key="20">
    <source>
        <dbReference type="PROSITE-ProRule" id="PRU10141"/>
    </source>
</evidence>
<dbReference type="Pfam" id="PF01030">
    <property type="entry name" value="Recep_L_domain"/>
    <property type="match status" value="2"/>
</dbReference>
<evidence type="ECO:0000256" key="18">
    <source>
        <dbReference type="ARBA" id="ARBA00023211"/>
    </source>
</evidence>
<keyword evidence="13 23" id="KW-1133">Transmembrane helix</keyword>
<comment type="subcellular location">
    <subcellularLocation>
        <location evidence="2">Membrane</location>
        <topology evidence="2">Single-pass type I membrane protein</topology>
    </subcellularLocation>
</comment>
<keyword evidence="17" id="KW-0325">Glycoprotein</keyword>
<dbReference type="GO" id="GO:0043410">
    <property type="term" value="P:positive regulation of MAPK cascade"/>
    <property type="evidence" value="ECO:0007669"/>
    <property type="project" value="TreeGrafter"/>
</dbReference>
<evidence type="ECO:0000256" key="12">
    <source>
        <dbReference type="ARBA" id="ARBA00022840"/>
    </source>
</evidence>
<evidence type="ECO:0000256" key="13">
    <source>
        <dbReference type="ARBA" id="ARBA00022989"/>
    </source>
</evidence>
<dbReference type="SUPFAM" id="SSF52058">
    <property type="entry name" value="L domain-like"/>
    <property type="match status" value="2"/>
</dbReference>
<name>A0A814IQX0_ADIRI</name>
<dbReference type="PROSITE" id="PS50011">
    <property type="entry name" value="PROTEIN_KINASE_DOM"/>
    <property type="match status" value="1"/>
</dbReference>
<dbReference type="PRINTS" id="PR00109">
    <property type="entry name" value="TYRKINASE"/>
</dbReference>
<keyword evidence="5" id="KW-0165">Cleavage on pair of basic residues</keyword>
<dbReference type="InterPro" id="IPR013783">
    <property type="entry name" value="Ig-like_fold"/>
</dbReference>
<feature type="domain" description="Fibronectin type-III" evidence="26">
    <location>
        <begin position="862"/>
        <end position="957"/>
    </location>
</feature>
<evidence type="ECO:0000256" key="11">
    <source>
        <dbReference type="ARBA" id="ARBA00022777"/>
    </source>
</evidence>
<evidence type="ECO:0000313" key="27">
    <source>
        <dbReference type="EMBL" id="CAF1027588.1"/>
    </source>
</evidence>
<keyword evidence="28" id="KW-1185">Reference proteome</keyword>
<dbReference type="GO" id="GO:0030424">
    <property type="term" value="C:axon"/>
    <property type="evidence" value="ECO:0007669"/>
    <property type="project" value="TreeGrafter"/>
</dbReference>
<comment type="caution">
    <text evidence="27">The sequence shown here is derived from an EMBL/GenBank/DDBJ whole genome shotgun (WGS) entry which is preliminary data.</text>
</comment>
<dbReference type="GO" id="GO:0046872">
    <property type="term" value="F:metal ion binding"/>
    <property type="evidence" value="ECO:0007669"/>
    <property type="project" value="UniProtKB-KW"/>
</dbReference>
<dbReference type="InterPro" id="IPR000494">
    <property type="entry name" value="Rcpt_L-dom"/>
</dbReference>
<evidence type="ECO:0000256" key="21">
    <source>
        <dbReference type="RuleBase" id="RU000312"/>
    </source>
</evidence>
<feature type="compositionally biased region" description="Polar residues" evidence="22">
    <location>
        <begin position="1322"/>
        <end position="1332"/>
    </location>
</feature>
<dbReference type="Pfam" id="PF07714">
    <property type="entry name" value="PK_Tyr_Ser-Thr"/>
    <property type="match status" value="1"/>
</dbReference>
<dbReference type="PANTHER" id="PTHR24416">
    <property type="entry name" value="TYROSINE-PROTEIN KINASE RECEPTOR"/>
    <property type="match status" value="1"/>
</dbReference>
<dbReference type="EC" id="2.7.10.1" evidence="21"/>
<dbReference type="Gene3D" id="2.60.40.10">
    <property type="entry name" value="Immunoglobulins"/>
    <property type="match status" value="2"/>
</dbReference>
<evidence type="ECO:0000256" key="1">
    <source>
        <dbReference type="ARBA" id="ARBA00001936"/>
    </source>
</evidence>
<comment type="catalytic activity">
    <reaction evidence="19 21">
        <text>L-tyrosyl-[protein] + ATP = O-phospho-L-tyrosyl-[protein] + ADP + H(+)</text>
        <dbReference type="Rhea" id="RHEA:10596"/>
        <dbReference type="Rhea" id="RHEA-COMP:10136"/>
        <dbReference type="Rhea" id="RHEA-COMP:20101"/>
        <dbReference type="ChEBI" id="CHEBI:15378"/>
        <dbReference type="ChEBI" id="CHEBI:30616"/>
        <dbReference type="ChEBI" id="CHEBI:46858"/>
        <dbReference type="ChEBI" id="CHEBI:61978"/>
        <dbReference type="ChEBI" id="CHEBI:456216"/>
        <dbReference type="EC" id="2.7.10.1"/>
    </reaction>
</comment>
<dbReference type="FunFam" id="1.10.510.10:FF:000554">
    <property type="entry name" value="Predicted protein"/>
    <property type="match status" value="1"/>
</dbReference>